<dbReference type="Proteomes" id="UP000000543">
    <property type="component" value="Chromosome"/>
</dbReference>
<organism evidence="1 2">
    <name type="scientific">Staphylococcus haemolyticus (strain JCSC1435)</name>
    <dbReference type="NCBI Taxonomy" id="279808"/>
    <lineage>
        <taxon>Bacteria</taxon>
        <taxon>Bacillati</taxon>
        <taxon>Bacillota</taxon>
        <taxon>Bacilli</taxon>
        <taxon>Bacillales</taxon>
        <taxon>Staphylococcaceae</taxon>
        <taxon>Staphylococcus</taxon>
    </lineage>
</organism>
<gene>
    <name evidence="1" type="ordered locus">SH1426</name>
</gene>
<dbReference type="AlphaFoldDB" id="Q4L6J0"/>
<dbReference type="KEGG" id="sha:SH1426"/>
<proteinExistence type="predicted"/>
<evidence type="ECO:0000313" key="1">
    <source>
        <dbReference type="EMBL" id="BAE04735.1"/>
    </source>
</evidence>
<name>Q4L6J0_STAHJ</name>
<sequence length="33" mass="3850">MHNKKTSIFFHPDYTVGFRFPLNQPLQRSGSQA</sequence>
<reference evidence="1 2" key="1">
    <citation type="journal article" date="2005" name="J. Bacteriol.">
        <title>Whole-genome sequencing of Staphylococcus haemolyticus uncovers the extreme plasticity of its genome and the evolution of human-colonizing staphylococcal species.</title>
        <authorList>
            <person name="Takeuchi F."/>
            <person name="Watanabe S."/>
            <person name="Baba T."/>
            <person name="Yuzawa H."/>
            <person name="Ito T."/>
            <person name="Morimoto Y."/>
            <person name="Kuroda M."/>
            <person name="Cui L."/>
            <person name="Takahashi M."/>
            <person name="Ankai A."/>
            <person name="Baba S."/>
            <person name="Fukui S."/>
            <person name="Lee J.C."/>
            <person name="Hiramatsu K."/>
        </authorList>
    </citation>
    <scope>NUCLEOTIDE SEQUENCE [LARGE SCALE GENOMIC DNA]</scope>
    <source>
        <strain evidence="1 2">JCSC1435</strain>
    </source>
</reference>
<protein>
    <submittedName>
        <fullName evidence="1">Uncharacterized protein</fullName>
    </submittedName>
</protein>
<dbReference type="HOGENOM" id="CLU_3383938_0_0_9"/>
<dbReference type="EMBL" id="AP006716">
    <property type="protein sequence ID" value="BAE04735.1"/>
    <property type="molecule type" value="Genomic_DNA"/>
</dbReference>
<evidence type="ECO:0000313" key="2">
    <source>
        <dbReference type="Proteomes" id="UP000000543"/>
    </source>
</evidence>
<accession>Q4L6J0</accession>